<sequence>MLHHLTISHYALIEQLDIDWMPGFSVITGETGAGKSIMLGALNLLLGGRADAKAIQTGEKKCLVEASFDINGLDLEPFFAANDIDFDPKECIVRREVLQSGKSRAFINDTPVAIAKLKEIGTAIIDIHSQHQNLLIRNESFLIETLDVMAGQTEPLAAYKCLYNQCRQAIERLKALQERAAQGRSDEEYLQFQLNQIDEANIQPNEQEELEKEQNLLSHAEDIKQAFYTAQGLIQSDTFSMTHYLRQASDAVRNIVDKHPEAEELAERLRSVRIELEDIEGELEQLAEQTDYDPERLRFIEERLNTLYTLQQKHRVDSVEELLAVGESIRKQLSDIENVDEDIRLQTEEVARLTAMRNTAAARLTEGRRRAAQTTEKELTTALQQMGMPNVKIEISITPRPEPDATGADKVVFLFSANKSIPPQDVSQIASGGEIARLMLSLKALIARRKNLPTIIFDEIDTGVSGTMAERMAQVMRDIASHCQVICITHLPQIAALGTHHFKVYKEDTGDVTRSHIVPLDEKERVEEIAHMLSGAELSQAAIDNAQALLLR</sequence>
<dbReference type="InterPro" id="IPR027417">
    <property type="entry name" value="P-loop_NTPase"/>
</dbReference>
<keyword evidence="9" id="KW-0175">Coiled coil</keyword>
<dbReference type="PIRSF" id="PIRSF003128">
    <property type="entry name" value="RecN"/>
    <property type="match status" value="1"/>
</dbReference>
<name>J9C7S7_9ZZZZ</name>
<evidence type="ECO:0000256" key="1">
    <source>
        <dbReference type="ARBA" id="ARBA00003618"/>
    </source>
</evidence>
<dbReference type="PANTHER" id="PTHR11059">
    <property type="entry name" value="DNA REPAIR PROTEIN RECN"/>
    <property type="match status" value="1"/>
</dbReference>
<proteinExistence type="inferred from homology"/>
<dbReference type="InterPro" id="IPR004604">
    <property type="entry name" value="DNA_recomb/repair_RecN"/>
</dbReference>
<dbReference type="SUPFAM" id="SSF52540">
    <property type="entry name" value="P-loop containing nucleoside triphosphate hydrolases"/>
    <property type="match status" value="2"/>
</dbReference>
<evidence type="ECO:0000256" key="8">
    <source>
        <dbReference type="ARBA" id="ARBA00033408"/>
    </source>
</evidence>
<reference evidence="11" key="1">
    <citation type="journal article" date="2012" name="PLoS ONE">
        <title>Gene sets for utilization of primary and secondary nutrition supplies in the distal gut of endangered iberian lynx.</title>
        <authorList>
            <person name="Alcaide M."/>
            <person name="Messina E."/>
            <person name="Richter M."/>
            <person name="Bargiela R."/>
            <person name="Peplies J."/>
            <person name="Huws S.A."/>
            <person name="Newbold C.J."/>
            <person name="Golyshin P.N."/>
            <person name="Simon M.A."/>
            <person name="Lopez G."/>
            <person name="Yakimov M.M."/>
            <person name="Ferrer M."/>
        </authorList>
    </citation>
    <scope>NUCLEOTIDE SEQUENCE</scope>
</reference>
<dbReference type="Gene3D" id="3.40.50.300">
    <property type="entry name" value="P-loop containing nucleotide triphosphate hydrolases"/>
    <property type="match status" value="2"/>
</dbReference>
<keyword evidence="6" id="KW-0067">ATP-binding</keyword>
<evidence type="ECO:0000256" key="6">
    <source>
        <dbReference type="ARBA" id="ARBA00022840"/>
    </source>
</evidence>
<evidence type="ECO:0000256" key="2">
    <source>
        <dbReference type="ARBA" id="ARBA00009441"/>
    </source>
</evidence>
<comment type="caution">
    <text evidence="11">The sequence shown here is derived from an EMBL/GenBank/DDBJ whole genome shotgun (WGS) entry which is preliminary data.</text>
</comment>
<dbReference type="FunFam" id="3.40.50.300:FF:000319">
    <property type="entry name" value="DNA repair protein RecN"/>
    <property type="match status" value="1"/>
</dbReference>
<dbReference type="CDD" id="cd03241">
    <property type="entry name" value="ABC_RecN"/>
    <property type="match status" value="1"/>
</dbReference>
<accession>J9C7S7</accession>
<evidence type="ECO:0000256" key="3">
    <source>
        <dbReference type="ARBA" id="ARBA00021315"/>
    </source>
</evidence>
<organism evidence="11">
    <name type="scientific">gut metagenome</name>
    <dbReference type="NCBI Taxonomy" id="749906"/>
    <lineage>
        <taxon>unclassified sequences</taxon>
        <taxon>metagenomes</taxon>
        <taxon>organismal metagenomes</taxon>
    </lineage>
</organism>
<keyword evidence="4" id="KW-0547">Nucleotide-binding</keyword>
<comment type="similarity">
    <text evidence="2">Belongs to the RecN family.</text>
</comment>
<keyword evidence="5" id="KW-0227">DNA damage</keyword>
<evidence type="ECO:0000256" key="4">
    <source>
        <dbReference type="ARBA" id="ARBA00022741"/>
    </source>
</evidence>
<dbReference type="AlphaFoldDB" id="J9C7S7"/>
<protein>
    <recommendedName>
        <fullName evidence="3">DNA repair protein RecN</fullName>
    </recommendedName>
    <alternativeName>
        <fullName evidence="8">Recombination protein N</fullName>
    </alternativeName>
</protein>
<evidence type="ECO:0000256" key="9">
    <source>
        <dbReference type="SAM" id="Coils"/>
    </source>
</evidence>
<dbReference type="GO" id="GO:0005524">
    <property type="term" value="F:ATP binding"/>
    <property type="evidence" value="ECO:0007669"/>
    <property type="project" value="UniProtKB-KW"/>
</dbReference>
<feature type="coiled-coil region" evidence="9">
    <location>
        <begin position="262"/>
        <end position="289"/>
    </location>
</feature>
<dbReference type="InterPro" id="IPR003395">
    <property type="entry name" value="RecF/RecN/SMC_N"/>
</dbReference>
<gene>
    <name evidence="11" type="ORF">EVA_15974</name>
</gene>
<keyword evidence="7" id="KW-0234">DNA repair</keyword>
<dbReference type="GO" id="GO:0006310">
    <property type="term" value="P:DNA recombination"/>
    <property type="evidence" value="ECO:0007669"/>
    <property type="project" value="InterPro"/>
</dbReference>
<evidence type="ECO:0000256" key="5">
    <source>
        <dbReference type="ARBA" id="ARBA00022763"/>
    </source>
</evidence>
<dbReference type="PANTHER" id="PTHR11059:SF0">
    <property type="entry name" value="DNA REPAIR PROTEIN RECN"/>
    <property type="match status" value="1"/>
</dbReference>
<dbReference type="Pfam" id="PF02463">
    <property type="entry name" value="SMC_N"/>
    <property type="match status" value="1"/>
</dbReference>
<dbReference type="NCBIfam" id="TIGR00634">
    <property type="entry name" value="recN"/>
    <property type="match status" value="1"/>
</dbReference>
<evidence type="ECO:0000256" key="7">
    <source>
        <dbReference type="ARBA" id="ARBA00023204"/>
    </source>
</evidence>
<dbReference type="GO" id="GO:0009432">
    <property type="term" value="P:SOS response"/>
    <property type="evidence" value="ECO:0007669"/>
    <property type="project" value="TreeGrafter"/>
</dbReference>
<dbReference type="GO" id="GO:0043590">
    <property type="term" value="C:bacterial nucleoid"/>
    <property type="evidence" value="ECO:0007669"/>
    <property type="project" value="TreeGrafter"/>
</dbReference>
<evidence type="ECO:0000259" key="10">
    <source>
        <dbReference type="Pfam" id="PF02463"/>
    </source>
</evidence>
<dbReference type="EMBL" id="AMCI01005550">
    <property type="protein sequence ID" value="EJW95915.1"/>
    <property type="molecule type" value="Genomic_DNA"/>
</dbReference>
<feature type="coiled-coil region" evidence="9">
    <location>
        <begin position="159"/>
        <end position="186"/>
    </location>
</feature>
<dbReference type="GO" id="GO:0006281">
    <property type="term" value="P:DNA repair"/>
    <property type="evidence" value="ECO:0007669"/>
    <property type="project" value="UniProtKB-KW"/>
</dbReference>
<evidence type="ECO:0000313" key="11">
    <source>
        <dbReference type="EMBL" id="EJW95915.1"/>
    </source>
</evidence>
<comment type="function">
    <text evidence="1">May be involved in recombinational repair of damaged DNA.</text>
</comment>
<feature type="domain" description="RecF/RecN/SMC N-terminal" evidence="10">
    <location>
        <begin position="2"/>
        <end position="509"/>
    </location>
</feature>